<reference evidence="2" key="1">
    <citation type="submission" date="2021-02" db="EMBL/GenBank/DDBJ databases">
        <authorList>
            <person name="Nowell W R."/>
        </authorList>
    </citation>
    <scope>NUCLEOTIDE SEQUENCE</scope>
</reference>
<dbReference type="OrthoDB" id="9987794at2759"/>
<evidence type="ECO:0000259" key="1">
    <source>
        <dbReference type="PROSITE" id="PS50181"/>
    </source>
</evidence>
<evidence type="ECO:0000313" key="3">
    <source>
        <dbReference type="Proteomes" id="UP000663852"/>
    </source>
</evidence>
<protein>
    <recommendedName>
        <fullName evidence="1">F-box domain-containing protein</fullName>
    </recommendedName>
</protein>
<dbReference type="Proteomes" id="UP000663852">
    <property type="component" value="Unassembled WGS sequence"/>
</dbReference>
<sequence>MNILDLPNELLIIIFNKLNAVDSLYSLVDVNERFDEIVLEALHIQCLDTANMLKESSFDESAPVNQAILRKICEKILPRLHLQLNELVVDQNSLQHILFSNTYPQLSSLSLVNFQQKSLLRYLRDDSILRELLSEQITHLSIGFRFELAVEDLETSTNIFALILYLCQRLDSLSYCQLFSYQTIPVFIQISPSINVISSTLTALAINIKTFQCCLRILDGRFACLRTLRVHIERISHRFCNIDTTSLLPKLKYFSLISLKETWWYEKAIVPLIRRMINLEDLSLLFTLCTTSSTFIDGTQLHNDILMYLIQLKRFTFSIRTSICDDARKFRLPSNEDIQRSFKGNLYYQVGSYVDTESLYPTGSCHIYSLPYGFQYFPWLENRFPGGMFDKVRYLSMFGWSSFQLILFKRISESFAYINELHIHNRGPQIVNEHDLTLIIFPHLMLLDLVYAHVDYAKQFLLHEKISVPSLTDLRITYESLVTVTDNFTNIVARSACSKIKTLQTDELFVRSEEFYHYFPLIEC</sequence>
<dbReference type="PROSITE" id="PS50181">
    <property type="entry name" value="FBOX"/>
    <property type="match status" value="1"/>
</dbReference>
<dbReference type="AlphaFoldDB" id="A0A815SNT2"/>
<dbReference type="EMBL" id="CAJNOJ010000596">
    <property type="protein sequence ID" value="CAF1493229.1"/>
    <property type="molecule type" value="Genomic_DNA"/>
</dbReference>
<name>A0A815SNT2_ADIRI</name>
<feature type="domain" description="F-box" evidence="1">
    <location>
        <begin position="1"/>
        <end position="47"/>
    </location>
</feature>
<gene>
    <name evidence="2" type="ORF">EDS130_LOCUS42154</name>
</gene>
<accession>A0A815SNT2</accession>
<evidence type="ECO:0000313" key="2">
    <source>
        <dbReference type="EMBL" id="CAF1493229.1"/>
    </source>
</evidence>
<proteinExistence type="predicted"/>
<organism evidence="2 3">
    <name type="scientific">Adineta ricciae</name>
    <name type="common">Rotifer</name>
    <dbReference type="NCBI Taxonomy" id="249248"/>
    <lineage>
        <taxon>Eukaryota</taxon>
        <taxon>Metazoa</taxon>
        <taxon>Spiralia</taxon>
        <taxon>Gnathifera</taxon>
        <taxon>Rotifera</taxon>
        <taxon>Eurotatoria</taxon>
        <taxon>Bdelloidea</taxon>
        <taxon>Adinetida</taxon>
        <taxon>Adinetidae</taxon>
        <taxon>Adineta</taxon>
    </lineage>
</organism>
<dbReference type="InterPro" id="IPR001810">
    <property type="entry name" value="F-box_dom"/>
</dbReference>
<comment type="caution">
    <text evidence="2">The sequence shown here is derived from an EMBL/GenBank/DDBJ whole genome shotgun (WGS) entry which is preliminary data.</text>
</comment>